<dbReference type="KEGG" id="aalt:CC77DRAFT_1003426"/>
<keyword evidence="3" id="KW-0964">Secreted</keyword>
<evidence type="ECO:0000256" key="10">
    <source>
        <dbReference type="RuleBase" id="RU003355"/>
    </source>
</evidence>
<feature type="domain" description="Peptidase S8/S53" evidence="13">
    <location>
        <begin position="157"/>
        <end position="584"/>
    </location>
</feature>
<reference evidence="16 17" key="1">
    <citation type="submission" date="2016-05" db="EMBL/GenBank/DDBJ databases">
        <title>Comparative analysis of secretome profiles of manganese(II)-oxidizing ascomycete fungi.</title>
        <authorList>
            <consortium name="DOE Joint Genome Institute"/>
            <person name="Zeiner C.A."/>
            <person name="Purvine S.O."/>
            <person name="Zink E.M."/>
            <person name="Wu S."/>
            <person name="Pasa-Tolic L."/>
            <person name="Chaput D.L."/>
            <person name="Haridas S."/>
            <person name="Grigoriev I.V."/>
            <person name="Santelli C.M."/>
            <person name="Hansel C.M."/>
        </authorList>
    </citation>
    <scope>NUCLEOTIDE SEQUENCE [LARGE SCALE GENOMIC DNA]</scope>
    <source>
        <strain evidence="16 17">SRC1lrK2f</strain>
    </source>
</reference>
<feature type="chain" id="PRO_5008058924" evidence="12">
    <location>
        <begin position="22"/>
        <end position="882"/>
    </location>
</feature>
<dbReference type="STRING" id="5599.A0A177D2L2"/>
<dbReference type="InterPro" id="IPR050131">
    <property type="entry name" value="Peptidase_S8_subtilisin-like"/>
</dbReference>
<dbReference type="InterPro" id="IPR046450">
    <property type="entry name" value="PA_dom_sf"/>
</dbReference>
<feature type="signal peptide" evidence="12">
    <location>
        <begin position="1"/>
        <end position="21"/>
    </location>
</feature>
<evidence type="ECO:0000256" key="11">
    <source>
        <dbReference type="SAM" id="MobiDB-lite"/>
    </source>
</evidence>
<evidence type="ECO:0000256" key="9">
    <source>
        <dbReference type="PROSITE-ProRule" id="PRU01240"/>
    </source>
</evidence>
<evidence type="ECO:0000256" key="12">
    <source>
        <dbReference type="SAM" id="SignalP"/>
    </source>
</evidence>
<feature type="region of interest" description="Disordered" evidence="11">
    <location>
        <begin position="113"/>
        <end position="138"/>
    </location>
</feature>
<dbReference type="PROSITE" id="PS00137">
    <property type="entry name" value="SUBTILASE_HIS"/>
    <property type="match status" value="1"/>
</dbReference>
<evidence type="ECO:0000256" key="3">
    <source>
        <dbReference type="ARBA" id="ARBA00022525"/>
    </source>
</evidence>
<keyword evidence="4 9" id="KW-0645">Protease</keyword>
<dbReference type="Gene3D" id="2.60.40.1710">
    <property type="entry name" value="Subtilisin-like superfamily"/>
    <property type="match status" value="1"/>
</dbReference>
<evidence type="ECO:0000256" key="8">
    <source>
        <dbReference type="PIRSR" id="PIRSR615500-1"/>
    </source>
</evidence>
<dbReference type="OMA" id="RVKFDYD"/>
<comment type="similarity">
    <text evidence="1 9 10">Belongs to the peptidase S8 family.</text>
</comment>
<name>A0A177D2L2_ALTAL</name>
<proteinExistence type="inferred from homology"/>
<dbReference type="GO" id="GO:0006508">
    <property type="term" value="P:proteolysis"/>
    <property type="evidence" value="ECO:0007669"/>
    <property type="project" value="UniProtKB-KW"/>
</dbReference>
<evidence type="ECO:0000256" key="7">
    <source>
        <dbReference type="ARBA" id="ARBA00022825"/>
    </source>
</evidence>
<dbReference type="PRINTS" id="PR00723">
    <property type="entry name" value="SUBTILISIN"/>
</dbReference>
<dbReference type="VEuPathDB" id="FungiDB:CC77DRAFT_1003426"/>
<dbReference type="RefSeq" id="XP_018378833.1">
    <property type="nucleotide sequence ID" value="XM_018523208.1"/>
</dbReference>
<dbReference type="InterPro" id="IPR022398">
    <property type="entry name" value="Peptidase_S8_His-AS"/>
</dbReference>
<dbReference type="Pfam" id="PF06280">
    <property type="entry name" value="fn3_5"/>
    <property type="match status" value="1"/>
</dbReference>
<feature type="domain" description="PA" evidence="14">
    <location>
        <begin position="389"/>
        <end position="465"/>
    </location>
</feature>
<dbReference type="Gene3D" id="3.40.50.200">
    <property type="entry name" value="Peptidase S8/S53 domain"/>
    <property type="match status" value="2"/>
</dbReference>
<evidence type="ECO:0000313" key="17">
    <source>
        <dbReference type="Proteomes" id="UP000077248"/>
    </source>
</evidence>
<dbReference type="InterPro" id="IPR023828">
    <property type="entry name" value="Peptidase_S8_Ser-AS"/>
</dbReference>
<evidence type="ECO:0000256" key="6">
    <source>
        <dbReference type="ARBA" id="ARBA00022801"/>
    </source>
</evidence>
<evidence type="ECO:0000313" key="16">
    <source>
        <dbReference type="EMBL" id="OAG13412.1"/>
    </source>
</evidence>
<evidence type="ECO:0000259" key="14">
    <source>
        <dbReference type="Pfam" id="PF02225"/>
    </source>
</evidence>
<protein>
    <submittedName>
        <fullName evidence="16">Subtilisin-like serine protease PR1C</fullName>
    </submittedName>
</protein>
<dbReference type="Pfam" id="PF00082">
    <property type="entry name" value="Peptidase_S8"/>
    <property type="match status" value="1"/>
</dbReference>
<dbReference type="SUPFAM" id="SSF52025">
    <property type="entry name" value="PA domain"/>
    <property type="match status" value="1"/>
</dbReference>
<keyword evidence="7 9" id="KW-0720">Serine protease</keyword>
<evidence type="ECO:0000256" key="5">
    <source>
        <dbReference type="ARBA" id="ARBA00022729"/>
    </source>
</evidence>
<evidence type="ECO:0000259" key="13">
    <source>
        <dbReference type="Pfam" id="PF00082"/>
    </source>
</evidence>
<evidence type="ECO:0000259" key="15">
    <source>
        <dbReference type="Pfam" id="PF06280"/>
    </source>
</evidence>
<evidence type="ECO:0000256" key="4">
    <source>
        <dbReference type="ARBA" id="ARBA00022670"/>
    </source>
</evidence>
<feature type="active site" description="Charge relay system" evidence="8 9">
    <location>
        <position position="166"/>
    </location>
</feature>
<dbReference type="PROSITE" id="PS00136">
    <property type="entry name" value="SUBTILASE_ASP"/>
    <property type="match status" value="1"/>
</dbReference>
<dbReference type="GO" id="GO:0016020">
    <property type="term" value="C:membrane"/>
    <property type="evidence" value="ECO:0007669"/>
    <property type="project" value="InterPro"/>
</dbReference>
<dbReference type="EMBL" id="KV441512">
    <property type="protein sequence ID" value="OAG13412.1"/>
    <property type="molecule type" value="Genomic_DNA"/>
</dbReference>
<evidence type="ECO:0000256" key="2">
    <source>
        <dbReference type="ARBA" id="ARBA00022512"/>
    </source>
</evidence>
<gene>
    <name evidence="16" type="ORF">CC77DRAFT_1003426</name>
</gene>
<dbReference type="InterPro" id="IPR023827">
    <property type="entry name" value="Peptidase_S8_Asp-AS"/>
</dbReference>
<dbReference type="InterPro" id="IPR015500">
    <property type="entry name" value="Peptidase_S8_subtilisin-rel"/>
</dbReference>
<dbReference type="GO" id="GO:0004252">
    <property type="term" value="F:serine-type endopeptidase activity"/>
    <property type="evidence" value="ECO:0007669"/>
    <property type="project" value="UniProtKB-UniRule"/>
</dbReference>
<keyword evidence="17" id="KW-1185">Reference proteome</keyword>
<accession>A0A177D2L2</accession>
<dbReference type="PROSITE" id="PS00138">
    <property type="entry name" value="SUBTILASE_SER"/>
    <property type="match status" value="1"/>
</dbReference>
<keyword evidence="5 12" id="KW-0732">Signal</keyword>
<keyword evidence="2" id="KW-0134">Cell wall</keyword>
<evidence type="ECO:0000256" key="1">
    <source>
        <dbReference type="ARBA" id="ARBA00011073"/>
    </source>
</evidence>
<dbReference type="Gene3D" id="3.50.30.30">
    <property type="match status" value="1"/>
</dbReference>
<sequence>MIHWRFCIPILGCAFFVTAAASPRELTGQIVTGAYIVELAESHDSASFYNTLDIDEGGVEHRMNLNYKLFKGISFQLQNVSNADAAAAKIAEMDMVKQIWPVRVQARPRNEVVWEGQDRSSGQSALRKRQGGENTSDTYSTHVMTQVDKLRAQGITGKGTKIAIIDSGVDYLHPALGGGFGEGYLVSYGADLVGDDYDGSNTPVPDDDPMDECVGHGTHVAGIVAAQANSMGFTGAAPDVTLGAYRTYTCNTGRVANDVLIAAFNQAFEDGSDIITCSMGYSSGWTEDPWAVAVSRIVDQGVPCLLSASNEGDKGLFYTSTASNGKGVTAVAAIDNIVIPQLLMNATYTIGNSSANSPPESFGWTYGSPANWGNISLPLWNINNDPTDPANGCDPYPAGTPDLSGYVVLIRRGTCTFVEKATNAANAGARYIMLYSNVDTVIGVSVEEVDGILAIGMVPRETGEEWVADLAAGITVTVNILDPTIAPVFVAQSSNNATGGFLSTTTPWGPTFEIDVKPQIAAPGGIVLSTWPRALGSYAVLSGTSMATPLAAAITALVAEVRGTFDPKELESVLSATANPNIFNDGGTTYTYLAPVAQQGGGLIQAYDAAYTKTVLSVSSISFNDTNNRIETTNFTITNTGTEDVTYSIANVIAASGYTLEEGTIFPMTFPNELVTQGAELSFSDDKVTVSAKSEVAVSVTVSPPALDATRLPVFSGYITLNGTNGDSLSLPYLGVVGSMLEATVLNTNNTYLTRPDDPDAVPLPADFSFTLSSTVNTASNATVVLPEVQTDFAFGTSLLDIQILPTDSNNSSSLRSIVDFPTHYVPRGQSWWDWNGQLSDGSFAPAGTYKFVVKALHIFGDASKESDYDTAETVSFKIQYA</sequence>
<dbReference type="PROSITE" id="PS51892">
    <property type="entry name" value="SUBTILASE"/>
    <property type="match status" value="1"/>
</dbReference>
<feature type="active site" description="Charge relay system" evidence="8 9">
    <location>
        <position position="216"/>
    </location>
</feature>
<dbReference type="GeneID" id="29108802"/>
<dbReference type="InterPro" id="IPR036852">
    <property type="entry name" value="Peptidase_S8/S53_dom_sf"/>
</dbReference>
<dbReference type="Proteomes" id="UP000077248">
    <property type="component" value="Unassembled WGS sequence"/>
</dbReference>
<feature type="active site" description="Charge relay system" evidence="8 9">
    <location>
        <position position="545"/>
    </location>
</feature>
<dbReference type="Pfam" id="PF02225">
    <property type="entry name" value="PA"/>
    <property type="match status" value="1"/>
</dbReference>
<dbReference type="PANTHER" id="PTHR43806">
    <property type="entry name" value="PEPTIDASE S8"/>
    <property type="match status" value="1"/>
</dbReference>
<dbReference type="InterPro" id="IPR003137">
    <property type="entry name" value="PA_domain"/>
</dbReference>
<feature type="domain" description="C5a peptidase/Subtilisin-like protease SBT2-like Fn3-like" evidence="15">
    <location>
        <begin position="621"/>
        <end position="734"/>
    </location>
</feature>
<dbReference type="CDD" id="cd02124">
    <property type="entry name" value="PA_PoS1_like"/>
    <property type="match status" value="1"/>
</dbReference>
<organism evidence="16 17">
    <name type="scientific">Alternaria alternata</name>
    <name type="common">Alternaria rot fungus</name>
    <name type="synonym">Torula alternata</name>
    <dbReference type="NCBI Taxonomy" id="5599"/>
    <lineage>
        <taxon>Eukaryota</taxon>
        <taxon>Fungi</taxon>
        <taxon>Dikarya</taxon>
        <taxon>Ascomycota</taxon>
        <taxon>Pezizomycotina</taxon>
        <taxon>Dothideomycetes</taxon>
        <taxon>Pleosporomycetidae</taxon>
        <taxon>Pleosporales</taxon>
        <taxon>Pleosporineae</taxon>
        <taxon>Pleosporaceae</taxon>
        <taxon>Alternaria</taxon>
        <taxon>Alternaria sect. Alternaria</taxon>
        <taxon>Alternaria alternata complex</taxon>
    </lineage>
</organism>
<keyword evidence="6 9" id="KW-0378">Hydrolase</keyword>
<dbReference type="SUPFAM" id="SSF52743">
    <property type="entry name" value="Subtilisin-like"/>
    <property type="match status" value="1"/>
</dbReference>
<dbReference type="InterPro" id="IPR000209">
    <property type="entry name" value="Peptidase_S8/S53_dom"/>
</dbReference>
<dbReference type="InterPro" id="IPR010435">
    <property type="entry name" value="C5a/SBT2-like_Fn3"/>
</dbReference>
<dbReference type="CDD" id="cd07489">
    <property type="entry name" value="Peptidases_S8_5"/>
    <property type="match status" value="1"/>
</dbReference>
<dbReference type="PANTHER" id="PTHR43806:SF66">
    <property type="entry name" value="SERIN ENDOPEPTIDASE"/>
    <property type="match status" value="1"/>
</dbReference>
<dbReference type="InterPro" id="IPR034187">
    <property type="entry name" value="Peptidases_S8_5"/>
</dbReference>
<dbReference type="AlphaFoldDB" id="A0A177D2L2"/>